<reference evidence="1" key="2">
    <citation type="submission" date="2013-05" db="EMBL/GenBank/DDBJ databases">
        <authorList>
            <person name="Carter J.-M."/>
            <person name="Baker S.C."/>
            <person name="Pink R."/>
            <person name="Carter D.R.F."/>
            <person name="Collins A."/>
            <person name="Tomlin J."/>
            <person name="Gibbs M."/>
            <person name="Breuker C.J."/>
        </authorList>
    </citation>
    <scope>NUCLEOTIDE SEQUENCE</scope>
    <source>
        <tissue evidence="1">Ovary</tissue>
    </source>
</reference>
<name>S4PRJ4_9NEOP</name>
<evidence type="ECO:0000313" key="1">
    <source>
        <dbReference type="EMBL" id="JAA77862.1"/>
    </source>
</evidence>
<protein>
    <submittedName>
        <fullName evidence="1">Uncharacterized protein</fullName>
    </submittedName>
</protein>
<proteinExistence type="predicted"/>
<sequence length="77" mass="8348">AVIARFTPVARYVITLRNDRLPARLRNGRSRANSAIINSLVAPPGFELETATYKTTAPGISAKVAVIALVCNINLLW</sequence>
<organism evidence="1">
    <name type="scientific">Pararge aegeria</name>
    <name type="common">speckled wood butterfly</name>
    <dbReference type="NCBI Taxonomy" id="116150"/>
    <lineage>
        <taxon>Eukaryota</taxon>
        <taxon>Metazoa</taxon>
        <taxon>Ecdysozoa</taxon>
        <taxon>Arthropoda</taxon>
        <taxon>Hexapoda</taxon>
        <taxon>Insecta</taxon>
        <taxon>Pterygota</taxon>
        <taxon>Neoptera</taxon>
        <taxon>Endopterygota</taxon>
        <taxon>Lepidoptera</taxon>
        <taxon>Glossata</taxon>
        <taxon>Ditrysia</taxon>
        <taxon>Papilionoidea</taxon>
        <taxon>Nymphalidae</taxon>
        <taxon>Satyrinae</taxon>
        <taxon>Satyrini</taxon>
        <taxon>Parargina</taxon>
        <taxon>Pararge</taxon>
    </lineage>
</organism>
<dbReference type="AlphaFoldDB" id="S4PRJ4"/>
<feature type="non-terminal residue" evidence="1">
    <location>
        <position position="1"/>
    </location>
</feature>
<dbReference type="EMBL" id="GAIX01014698">
    <property type="protein sequence ID" value="JAA77862.1"/>
    <property type="molecule type" value="Transcribed_RNA"/>
</dbReference>
<feature type="non-terminal residue" evidence="1">
    <location>
        <position position="77"/>
    </location>
</feature>
<accession>S4PRJ4</accession>
<reference evidence="1" key="1">
    <citation type="journal article" date="2013" name="BMC Genomics">
        <title>Unscrambling butterfly oogenesis.</title>
        <authorList>
            <person name="Carter J.M."/>
            <person name="Baker S.C."/>
            <person name="Pink R."/>
            <person name="Carter D.R."/>
            <person name="Collins A."/>
            <person name="Tomlin J."/>
            <person name="Gibbs M."/>
            <person name="Breuker C.J."/>
        </authorList>
    </citation>
    <scope>NUCLEOTIDE SEQUENCE</scope>
    <source>
        <tissue evidence="1">Ovary</tissue>
    </source>
</reference>